<dbReference type="InterPro" id="IPR014914">
    <property type="entry name" value="RES_dom"/>
</dbReference>
<dbReference type="EMBL" id="JAJUWU010000026">
    <property type="protein sequence ID" value="MCE7030591.1"/>
    <property type="molecule type" value="Genomic_DNA"/>
</dbReference>
<accession>A0A9X1P7J6</accession>
<dbReference type="Proteomes" id="UP001139035">
    <property type="component" value="Unassembled WGS sequence"/>
</dbReference>
<gene>
    <name evidence="2" type="ORF">LZD57_21605</name>
</gene>
<protein>
    <submittedName>
        <fullName evidence="2">RES family NAD+ phosphorylase</fullName>
    </submittedName>
</protein>
<dbReference type="Pfam" id="PF08808">
    <property type="entry name" value="RES"/>
    <property type="match status" value="1"/>
</dbReference>
<feature type="domain" description="RES" evidence="1">
    <location>
        <begin position="79"/>
        <end position="206"/>
    </location>
</feature>
<name>A0A9X1P7J6_9HYPH</name>
<dbReference type="SMART" id="SM00953">
    <property type="entry name" value="RES"/>
    <property type="match status" value="1"/>
</dbReference>
<organism evidence="2 3">
    <name type="scientific">Jiella avicenniae</name>
    <dbReference type="NCBI Taxonomy" id="2907202"/>
    <lineage>
        <taxon>Bacteria</taxon>
        <taxon>Pseudomonadati</taxon>
        <taxon>Pseudomonadota</taxon>
        <taxon>Alphaproteobacteria</taxon>
        <taxon>Hyphomicrobiales</taxon>
        <taxon>Aurantimonadaceae</taxon>
        <taxon>Jiella</taxon>
    </lineage>
</organism>
<evidence type="ECO:0000313" key="3">
    <source>
        <dbReference type="Proteomes" id="UP001139035"/>
    </source>
</evidence>
<evidence type="ECO:0000259" key="1">
    <source>
        <dbReference type="SMART" id="SM00953"/>
    </source>
</evidence>
<reference evidence="2" key="1">
    <citation type="submission" date="2022-01" db="EMBL/GenBank/DDBJ databases">
        <title>Jiella avicenniae sp. nov., a novel endophytic bacterium isolated from bark of Avicennia marina.</title>
        <authorList>
            <person name="Tuo L."/>
        </authorList>
    </citation>
    <scope>NUCLEOTIDE SEQUENCE</scope>
    <source>
        <strain evidence="2">CBK1P-4</strain>
    </source>
</reference>
<proteinExistence type="predicted"/>
<sequence>MTATPPLSRLRWPKTHRIIRSVFPPIDLFEDIADPADWDALARAEAATNPRLAETIGHLDAVPPARRVSGPGASWAMAPFTHFSPDRPSRFSDGSFGVYYAGDRIEVALFETIHHHRRFMAATAEAPGWTSQFRELVGHLDADLHDLRGADWGDCLAPDDYGPSQALARRLRGEGADGIAYPSVRFPGGQCLAAFWPDVVGVPVQGRHYSYHWDGSRVDLLREEGSGETYAVRD</sequence>
<dbReference type="RefSeq" id="WP_233721666.1">
    <property type="nucleotide sequence ID" value="NZ_JAJUWU010000026.1"/>
</dbReference>
<keyword evidence="3" id="KW-1185">Reference proteome</keyword>
<evidence type="ECO:0000313" key="2">
    <source>
        <dbReference type="EMBL" id="MCE7030591.1"/>
    </source>
</evidence>
<dbReference type="AlphaFoldDB" id="A0A9X1P7J6"/>
<comment type="caution">
    <text evidence="2">The sequence shown here is derived from an EMBL/GenBank/DDBJ whole genome shotgun (WGS) entry which is preliminary data.</text>
</comment>